<dbReference type="CDD" id="cd00293">
    <property type="entry name" value="USP-like"/>
    <property type="match status" value="1"/>
</dbReference>
<evidence type="ECO:0000259" key="2">
    <source>
        <dbReference type="Pfam" id="PF00582"/>
    </source>
</evidence>
<organism evidence="3 4">
    <name type="scientific">Acidiluteibacter ferrifornacis</name>
    <dbReference type="NCBI Taxonomy" id="2692424"/>
    <lineage>
        <taxon>Bacteria</taxon>
        <taxon>Pseudomonadati</taxon>
        <taxon>Bacteroidota</taxon>
        <taxon>Flavobacteriia</taxon>
        <taxon>Flavobacteriales</taxon>
        <taxon>Cryomorphaceae</taxon>
        <taxon>Acidiluteibacter</taxon>
    </lineage>
</organism>
<protein>
    <submittedName>
        <fullName evidence="3">Universal stress protein</fullName>
    </submittedName>
</protein>
<feature type="domain" description="UspA" evidence="2">
    <location>
        <begin position="7"/>
        <end position="127"/>
    </location>
</feature>
<accession>A0A6N9NJJ5</accession>
<reference evidence="3 4" key="1">
    <citation type="submission" date="2019-12" db="EMBL/GenBank/DDBJ databases">
        <authorList>
            <person name="Zhao J."/>
        </authorList>
    </citation>
    <scope>NUCLEOTIDE SEQUENCE [LARGE SCALE GENOMIC DNA]</scope>
    <source>
        <strain evidence="3 4">S-15</strain>
    </source>
</reference>
<dbReference type="Proteomes" id="UP000470771">
    <property type="component" value="Unassembled WGS sequence"/>
</dbReference>
<dbReference type="Pfam" id="PF00582">
    <property type="entry name" value="Usp"/>
    <property type="match status" value="1"/>
</dbReference>
<comment type="similarity">
    <text evidence="1">Belongs to the universal stress protein A family.</text>
</comment>
<evidence type="ECO:0000313" key="4">
    <source>
        <dbReference type="Proteomes" id="UP000470771"/>
    </source>
</evidence>
<name>A0A6N9NJJ5_9FLAO</name>
<dbReference type="SUPFAM" id="SSF52402">
    <property type="entry name" value="Adenine nucleotide alpha hydrolases-like"/>
    <property type="match status" value="2"/>
</dbReference>
<dbReference type="Gene3D" id="3.40.50.12370">
    <property type="match status" value="1"/>
</dbReference>
<dbReference type="PANTHER" id="PTHR46268:SF6">
    <property type="entry name" value="UNIVERSAL STRESS PROTEIN UP12"/>
    <property type="match status" value="1"/>
</dbReference>
<evidence type="ECO:0000313" key="3">
    <source>
        <dbReference type="EMBL" id="NBG64825.1"/>
    </source>
</evidence>
<dbReference type="PRINTS" id="PR01438">
    <property type="entry name" value="UNVRSLSTRESS"/>
</dbReference>
<dbReference type="AlphaFoldDB" id="A0A6N9NJJ5"/>
<dbReference type="PANTHER" id="PTHR46268">
    <property type="entry name" value="STRESS RESPONSE PROTEIN NHAX"/>
    <property type="match status" value="1"/>
</dbReference>
<proteinExistence type="inferred from homology"/>
<sequence>MSNSIYKVLVPTDFTDVAKTAINHAAMVAKSFDGEVHLLHVVSSDKALSAAKDKLDAWCQEAYADYGVTTKYVVKKGSIFEDIGQVAEEIGAMLIIMGTHGVKGLQHITGSHALKVINNSKVPFVIVQRKTAKGLYKQIVLPIRFAQETKQKLSITTSIAKHFGSTVHIFASNESDEFLRTKVNRELTFAKHYLDERKIPYVVEVAPSTTNYLQQVISYSKEVDADIIAIVNSKEGGILPDLFKGGGEQEVIGNKEEIPVIIMNPTQEFVPESFG</sequence>
<dbReference type="RefSeq" id="WP_160631348.1">
    <property type="nucleotide sequence ID" value="NZ_WWNE01000003.1"/>
</dbReference>
<comment type="caution">
    <text evidence="3">The sequence shown here is derived from an EMBL/GenBank/DDBJ whole genome shotgun (WGS) entry which is preliminary data.</text>
</comment>
<evidence type="ECO:0000256" key="1">
    <source>
        <dbReference type="ARBA" id="ARBA00008791"/>
    </source>
</evidence>
<gene>
    <name evidence="3" type="ORF">GQN54_01765</name>
</gene>
<dbReference type="InterPro" id="IPR006015">
    <property type="entry name" value="Universal_stress_UspA"/>
</dbReference>
<dbReference type="InterPro" id="IPR006016">
    <property type="entry name" value="UspA"/>
</dbReference>
<keyword evidence="4" id="KW-1185">Reference proteome</keyword>
<dbReference type="EMBL" id="WWNE01000003">
    <property type="protein sequence ID" value="NBG64825.1"/>
    <property type="molecule type" value="Genomic_DNA"/>
</dbReference>